<evidence type="ECO:0000313" key="6">
    <source>
        <dbReference type="Proteomes" id="UP001153069"/>
    </source>
</evidence>
<protein>
    <submittedName>
        <fullName evidence="5">Leucine Rich Repeat</fullName>
    </submittedName>
</protein>
<dbReference type="Proteomes" id="UP001153069">
    <property type="component" value="Unassembled WGS sequence"/>
</dbReference>
<feature type="compositionally biased region" description="Polar residues" evidence="3">
    <location>
        <begin position="66"/>
        <end position="89"/>
    </location>
</feature>
<reference evidence="5" key="1">
    <citation type="submission" date="2020-06" db="EMBL/GenBank/DDBJ databases">
        <authorList>
            <consortium name="Plant Systems Biology data submission"/>
        </authorList>
    </citation>
    <scope>NUCLEOTIDE SEQUENCE</scope>
    <source>
        <strain evidence="5">D6</strain>
    </source>
</reference>
<keyword evidence="1" id="KW-0433">Leucine-rich repeat</keyword>
<dbReference type="Gene3D" id="3.80.10.10">
    <property type="entry name" value="Ribonuclease Inhibitor"/>
    <property type="match status" value="1"/>
</dbReference>
<dbReference type="AlphaFoldDB" id="A0A9N8EM27"/>
<dbReference type="InterPro" id="IPR052595">
    <property type="entry name" value="LRRC69/RLP"/>
</dbReference>
<keyword evidence="6" id="KW-1185">Reference proteome</keyword>
<sequence length="575" mass="64184">MPTKELLMEDRIDASNHSGIENSFGTNNGMQENSSEQQDSLPGAYALAPPRANSHDLTGVGRLPQSEHQSGVSSLDNDPTMGSSHNSSFDGGIPVANIVSNDRDNTIPKAAPEDLEAQMGHRKQRERKFMRMGALSLVFFMMVLGLVLLIVLFMLSRGQKTGIAGPVPTVSPSATPSMPPSHWRQGDIALQLFPNYTKVMLDELESAQYRAYQWLLDDIEMHDFMLADERILQRFALATFYMATNGDSWLRNENWLNHSVHKCFWHSNDHFLEYDDNYEYVQVIHTNPCEMAPTNNTDVSVLPDETEDMYVHLWLANKKLEGTIPPQVFWLTHLRSISFYNNDGLGGSIPSLIGQLTNLKAINMGGTAISGVLPSELGLLSDTMNSIAMVNAQLEGKLPSELGLLHRMHDLIVDQNWFTGVVPEELGNASSLQWIILFDNSFTGTFPVFMVHLPLLQELYLEGNQFSGTMPTEIGLLSEIKKFYVYGNRFTGTIPTQVAQMSSASDLDFDDCYFTGNLPSELGLLTKMTNFWAAQNCLTGTISSEIAQNFNLSYFNVFENHLLEQSLLSLVRLST</sequence>
<keyword evidence="4" id="KW-1133">Transmembrane helix</keyword>
<dbReference type="PANTHER" id="PTHR48057:SF7">
    <property type="entry name" value="LEUCINE-RICH REPEAT SERINE_THREONINE-PROTEIN KINASE 1"/>
    <property type="match status" value="1"/>
</dbReference>
<evidence type="ECO:0000313" key="5">
    <source>
        <dbReference type="EMBL" id="CAB9522810.1"/>
    </source>
</evidence>
<feature type="transmembrane region" description="Helical" evidence="4">
    <location>
        <begin position="132"/>
        <end position="155"/>
    </location>
</feature>
<feature type="region of interest" description="Disordered" evidence="3">
    <location>
        <begin position="1"/>
        <end position="91"/>
    </location>
</feature>
<dbReference type="PANTHER" id="PTHR48057">
    <property type="entry name" value="LEUCINE-RICH REPEAT SERINE/THREONINE-PROTEIN KINASE 1"/>
    <property type="match status" value="1"/>
</dbReference>
<keyword evidence="2" id="KW-0677">Repeat</keyword>
<name>A0A9N8EM27_9STRA</name>
<organism evidence="5 6">
    <name type="scientific">Seminavis robusta</name>
    <dbReference type="NCBI Taxonomy" id="568900"/>
    <lineage>
        <taxon>Eukaryota</taxon>
        <taxon>Sar</taxon>
        <taxon>Stramenopiles</taxon>
        <taxon>Ochrophyta</taxon>
        <taxon>Bacillariophyta</taxon>
        <taxon>Bacillariophyceae</taxon>
        <taxon>Bacillariophycidae</taxon>
        <taxon>Naviculales</taxon>
        <taxon>Naviculaceae</taxon>
        <taxon>Seminavis</taxon>
    </lineage>
</organism>
<dbReference type="OrthoDB" id="203703at2759"/>
<feature type="compositionally biased region" description="Polar residues" evidence="3">
    <location>
        <begin position="15"/>
        <end position="40"/>
    </location>
</feature>
<evidence type="ECO:0000256" key="1">
    <source>
        <dbReference type="ARBA" id="ARBA00022614"/>
    </source>
</evidence>
<proteinExistence type="predicted"/>
<evidence type="ECO:0000256" key="2">
    <source>
        <dbReference type="ARBA" id="ARBA00022737"/>
    </source>
</evidence>
<dbReference type="SUPFAM" id="SSF52058">
    <property type="entry name" value="L domain-like"/>
    <property type="match status" value="1"/>
</dbReference>
<feature type="compositionally biased region" description="Basic and acidic residues" evidence="3">
    <location>
        <begin position="1"/>
        <end position="14"/>
    </location>
</feature>
<dbReference type="EMBL" id="CAICTM010001341">
    <property type="protein sequence ID" value="CAB9522810.1"/>
    <property type="molecule type" value="Genomic_DNA"/>
</dbReference>
<keyword evidence="4" id="KW-0472">Membrane</keyword>
<evidence type="ECO:0000256" key="4">
    <source>
        <dbReference type="SAM" id="Phobius"/>
    </source>
</evidence>
<keyword evidence="4" id="KW-0812">Transmembrane</keyword>
<dbReference type="InterPro" id="IPR032675">
    <property type="entry name" value="LRR_dom_sf"/>
</dbReference>
<dbReference type="Pfam" id="PF00560">
    <property type="entry name" value="LRR_1"/>
    <property type="match status" value="1"/>
</dbReference>
<accession>A0A9N8EM27</accession>
<gene>
    <name evidence="5" type="ORF">SEMRO_1343_G264660.1</name>
</gene>
<dbReference type="InterPro" id="IPR001611">
    <property type="entry name" value="Leu-rich_rpt"/>
</dbReference>
<evidence type="ECO:0000256" key="3">
    <source>
        <dbReference type="SAM" id="MobiDB-lite"/>
    </source>
</evidence>
<comment type="caution">
    <text evidence="5">The sequence shown here is derived from an EMBL/GenBank/DDBJ whole genome shotgun (WGS) entry which is preliminary data.</text>
</comment>
<dbReference type="FunFam" id="3.80.10.10:FF:000041">
    <property type="entry name" value="LRR receptor-like serine/threonine-protein kinase ERECTA"/>
    <property type="match status" value="1"/>
</dbReference>